<organism evidence="1 2">
    <name type="scientific">Shewanella gaetbuli</name>
    <dbReference type="NCBI Taxonomy" id="220752"/>
    <lineage>
        <taxon>Bacteria</taxon>
        <taxon>Pseudomonadati</taxon>
        <taxon>Pseudomonadota</taxon>
        <taxon>Gammaproteobacteria</taxon>
        <taxon>Alteromonadales</taxon>
        <taxon>Shewanellaceae</taxon>
        <taxon>Shewanella</taxon>
    </lineage>
</organism>
<name>A0A9X1ZWB7_9GAMM</name>
<protein>
    <submittedName>
        <fullName evidence="1">Glutaredoxin family protein</fullName>
    </submittedName>
</protein>
<evidence type="ECO:0000313" key="1">
    <source>
        <dbReference type="EMBL" id="MCL1143586.1"/>
    </source>
</evidence>
<keyword evidence="2" id="KW-1185">Reference proteome</keyword>
<reference evidence="1" key="1">
    <citation type="submission" date="2022-01" db="EMBL/GenBank/DDBJ databases">
        <title>Whole genome-based taxonomy of the Shewanellaceae.</title>
        <authorList>
            <person name="Martin-Rodriguez A.J."/>
        </authorList>
    </citation>
    <scope>NUCLEOTIDE SEQUENCE</scope>
    <source>
        <strain evidence="1">DSM 16422</strain>
    </source>
</reference>
<dbReference type="EMBL" id="JAKIKP010000010">
    <property type="protein sequence ID" value="MCL1143586.1"/>
    <property type="molecule type" value="Genomic_DNA"/>
</dbReference>
<dbReference type="Proteomes" id="UP001139333">
    <property type="component" value="Unassembled WGS sequence"/>
</dbReference>
<gene>
    <name evidence="1" type="ORF">L2672_12890</name>
</gene>
<dbReference type="InterPro" id="IPR008554">
    <property type="entry name" value="Glutaredoxin-like"/>
</dbReference>
<evidence type="ECO:0000313" key="2">
    <source>
        <dbReference type="Proteomes" id="UP001139333"/>
    </source>
</evidence>
<dbReference type="SUPFAM" id="SSF52833">
    <property type="entry name" value="Thioredoxin-like"/>
    <property type="match status" value="1"/>
</dbReference>
<dbReference type="InterPro" id="IPR036249">
    <property type="entry name" value="Thioredoxin-like_sf"/>
</dbReference>
<comment type="caution">
    <text evidence="1">The sequence shown here is derived from an EMBL/GenBank/DDBJ whole genome shotgun (WGS) entry which is preliminary data.</text>
</comment>
<dbReference type="AlphaFoldDB" id="A0A9X1ZWB7"/>
<accession>A0A9X1ZWB7</accession>
<dbReference type="Pfam" id="PF05768">
    <property type="entry name" value="Glrx-like"/>
    <property type="match status" value="1"/>
</dbReference>
<sequence>MPSNQGYVLYHTDGCHLCELAKALVDNAQLTYQHIDICEDAELAERYGTSIPVLAHGQKQLFWPFDASELADFLGE</sequence>
<dbReference type="RefSeq" id="WP_248996261.1">
    <property type="nucleotide sequence ID" value="NZ_JAKIKP010000010.1"/>
</dbReference>
<dbReference type="Gene3D" id="3.40.30.10">
    <property type="entry name" value="Glutaredoxin"/>
    <property type="match status" value="1"/>
</dbReference>
<proteinExistence type="predicted"/>